<comment type="caution">
    <text evidence="2">The sequence shown here is derived from an EMBL/GenBank/DDBJ whole genome shotgun (WGS) entry which is preliminary data.</text>
</comment>
<reference evidence="3" key="1">
    <citation type="submission" date="2016-04" db="EMBL/GenBank/DDBJ databases">
        <authorList>
            <person name="Chen L."/>
            <person name="Zhuang W."/>
            <person name="Wang G."/>
        </authorList>
    </citation>
    <scope>NUCLEOTIDE SEQUENCE [LARGE SCALE GENOMIC DNA]</scope>
    <source>
        <strain evidence="3">208</strain>
    </source>
</reference>
<evidence type="ECO:0000313" key="2">
    <source>
        <dbReference type="EMBL" id="OQP67560.1"/>
    </source>
</evidence>
<evidence type="ECO:0008006" key="4">
    <source>
        <dbReference type="Google" id="ProtNLM"/>
    </source>
</evidence>
<evidence type="ECO:0000313" key="3">
    <source>
        <dbReference type="Proteomes" id="UP000192276"/>
    </source>
</evidence>
<organism evidence="2 3">
    <name type="scientific">Niastella populi</name>
    <dbReference type="NCBI Taxonomy" id="550983"/>
    <lineage>
        <taxon>Bacteria</taxon>
        <taxon>Pseudomonadati</taxon>
        <taxon>Bacteroidota</taxon>
        <taxon>Chitinophagia</taxon>
        <taxon>Chitinophagales</taxon>
        <taxon>Chitinophagaceae</taxon>
        <taxon>Niastella</taxon>
    </lineage>
</organism>
<feature type="signal peptide" evidence="1">
    <location>
        <begin position="1"/>
        <end position="22"/>
    </location>
</feature>
<name>A0A1V9GAF9_9BACT</name>
<accession>A0A1V9GAF9</accession>
<sequence>MKKIIAALLALLVLTCCTNDDAPKKKAGSVKKTGKKNEQAKKSNVKLDLFRMPAFIDGCAELLTYDTCKSKDKYIFATDYGDNTIIKIKGKEIRLTRDTAGLTAITGKDFVHIFRGSGYKVTLKLKMVKQYDEGAAYKGTLQLTGNKTDATFKVKGTGGC</sequence>
<feature type="chain" id="PRO_5013274944" description="NlpE C-terminal OB domain-containing protein" evidence="1">
    <location>
        <begin position="23"/>
        <end position="160"/>
    </location>
</feature>
<dbReference type="STRING" id="550983.A4R26_12140"/>
<keyword evidence="1" id="KW-0732">Signal</keyword>
<protein>
    <recommendedName>
        <fullName evidence="4">NlpE C-terminal OB domain-containing protein</fullName>
    </recommendedName>
</protein>
<dbReference type="AlphaFoldDB" id="A0A1V9GAF9"/>
<proteinExistence type="predicted"/>
<keyword evidence="3" id="KW-1185">Reference proteome</keyword>
<evidence type="ECO:0000256" key="1">
    <source>
        <dbReference type="SAM" id="SignalP"/>
    </source>
</evidence>
<gene>
    <name evidence="2" type="ORF">A4R26_12140</name>
</gene>
<dbReference type="RefSeq" id="WP_081161564.1">
    <property type="nucleotide sequence ID" value="NZ_LWBP01000024.1"/>
</dbReference>
<dbReference type="Proteomes" id="UP000192276">
    <property type="component" value="Unassembled WGS sequence"/>
</dbReference>
<dbReference type="EMBL" id="LWBP01000024">
    <property type="protein sequence ID" value="OQP67560.1"/>
    <property type="molecule type" value="Genomic_DNA"/>
</dbReference>
<dbReference type="OrthoDB" id="678361at2"/>